<dbReference type="Gene3D" id="3.40.50.300">
    <property type="entry name" value="P-loop containing nucleotide triphosphate hydrolases"/>
    <property type="match status" value="1"/>
</dbReference>
<reference evidence="3" key="1">
    <citation type="journal article" date="2023" name="IMA Fungus">
        <title>Comparative genomic study of the Penicillium genus elucidates a diverse pangenome and 15 lateral gene transfer events.</title>
        <authorList>
            <person name="Petersen C."/>
            <person name="Sorensen T."/>
            <person name="Nielsen M.R."/>
            <person name="Sondergaard T.E."/>
            <person name="Sorensen J.L."/>
            <person name="Fitzpatrick D.A."/>
            <person name="Frisvad J.C."/>
            <person name="Nielsen K.L."/>
        </authorList>
    </citation>
    <scope>NUCLEOTIDE SEQUENCE</scope>
    <source>
        <strain evidence="3">IBT 15450</strain>
    </source>
</reference>
<dbReference type="Pfam" id="PF24883">
    <property type="entry name" value="NPHP3_N"/>
    <property type="match status" value="2"/>
</dbReference>
<dbReference type="Proteomes" id="UP001219568">
    <property type="component" value="Unassembled WGS sequence"/>
</dbReference>
<dbReference type="EMBL" id="JAQJZL010000002">
    <property type="protein sequence ID" value="KAJ6051528.1"/>
    <property type="molecule type" value="Genomic_DNA"/>
</dbReference>
<dbReference type="InterPro" id="IPR056884">
    <property type="entry name" value="NPHP3-like_N"/>
</dbReference>
<organism evidence="3 4">
    <name type="scientific">Penicillium canescens</name>
    <dbReference type="NCBI Taxonomy" id="5083"/>
    <lineage>
        <taxon>Eukaryota</taxon>
        <taxon>Fungi</taxon>
        <taxon>Dikarya</taxon>
        <taxon>Ascomycota</taxon>
        <taxon>Pezizomycotina</taxon>
        <taxon>Eurotiomycetes</taxon>
        <taxon>Eurotiomycetidae</taxon>
        <taxon>Eurotiales</taxon>
        <taxon>Aspergillaceae</taxon>
        <taxon>Penicillium</taxon>
    </lineage>
</organism>
<dbReference type="SUPFAM" id="SSF52540">
    <property type="entry name" value="P-loop containing nucleoside triphosphate hydrolases"/>
    <property type="match status" value="1"/>
</dbReference>
<protein>
    <submittedName>
        <fullName evidence="3">G-protein beta WD- 40 repeats containing protein</fullName>
    </submittedName>
</protein>
<comment type="caution">
    <text evidence="3">The sequence shown here is derived from an EMBL/GenBank/DDBJ whole genome shotgun (WGS) entry which is preliminary data.</text>
</comment>
<dbReference type="PANTHER" id="PTHR10039:SF14">
    <property type="entry name" value="NACHT DOMAIN-CONTAINING PROTEIN"/>
    <property type="match status" value="1"/>
</dbReference>
<accession>A0AAD6IJ60</accession>
<evidence type="ECO:0000313" key="3">
    <source>
        <dbReference type="EMBL" id="KAJ6051528.1"/>
    </source>
</evidence>
<dbReference type="AlphaFoldDB" id="A0AAD6IJ60"/>
<dbReference type="PANTHER" id="PTHR10039">
    <property type="entry name" value="AMELOGENIN"/>
    <property type="match status" value="1"/>
</dbReference>
<feature type="domain" description="Nephrocystin 3-like N-terminal" evidence="2">
    <location>
        <begin position="79"/>
        <end position="171"/>
    </location>
</feature>
<feature type="domain" description="Nephrocystin 3-like N-terminal" evidence="2">
    <location>
        <begin position="25"/>
        <end position="73"/>
    </location>
</feature>
<keyword evidence="4" id="KW-1185">Reference proteome</keyword>
<proteinExistence type="predicted"/>
<reference evidence="3" key="2">
    <citation type="submission" date="2023-01" db="EMBL/GenBank/DDBJ databases">
        <authorList>
            <person name="Petersen C."/>
        </authorList>
    </citation>
    <scope>NUCLEOTIDE SEQUENCE</scope>
    <source>
        <strain evidence="3">IBT 15450</strain>
    </source>
</reference>
<evidence type="ECO:0000259" key="2">
    <source>
        <dbReference type="Pfam" id="PF24883"/>
    </source>
</evidence>
<gene>
    <name evidence="3" type="ORF">N7460_002062</name>
</gene>
<keyword evidence="1" id="KW-0677">Repeat</keyword>
<feature type="non-terminal residue" evidence="3">
    <location>
        <position position="1"/>
    </location>
</feature>
<sequence>DLRCPDSLVVKHRLTETKDKLRRQSFEWIFQDPQYQSWRNGNEICLLWIKGGAGKGKTMMSIGLIDDISQVQHDYTVGLILRLVNQQTELKESLRRRWDSKNDRFHEDVTSWRNLWNILLEMLDRCTASRIYIIVDGLDECQDGGMADFLKLIVRNGLGNPAKLKWLLTSRPLDSAERALLAGNDQVQVSLELNSDYVSEAVKAYITYKVDELSRYRNYGQTLKSEVKTELSAKAEGTFLWVSLVCKRLESVQQDKALTTIRDLPPGLHSFYDRILNQLSEGEPDDVYKCMRLLKAMMLAYRPLKVEEVPSVAGLTSEDDNIEVLVNRCASFLRMQENNIEFVHQSARDYLAEENGQSILDSYEHFGHYEIVQGCLSHLYERLKVNLLDLPRPNSTIEDWKLLKHKKESVQLSCLDYAANFWVQHLEDIERSTIVQSGLIEKGLVGKLLHSKLLEWLECLSLLGKLPRAIEAFKALVNITKDDHLALALVQDTSRFLLRHYHTVSHWPLQIYSTAITLSPESSVPVYNLHFSACNRYLATNIGPIMLKGIAMDEQDRSLHSSQSLFVREQWICYGDMPFFRLPSDFQSSTSGVQGDQVAIGLRNGQVLMFDIDRRILQSMLNAPLTIE</sequence>
<evidence type="ECO:0000256" key="1">
    <source>
        <dbReference type="ARBA" id="ARBA00022737"/>
    </source>
</evidence>
<evidence type="ECO:0000313" key="4">
    <source>
        <dbReference type="Proteomes" id="UP001219568"/>
    </source>
</evidence>
<dbReference type="InterPro" id="IPR027417">
    <property type="entry name" value="P-loop_NTPase"/>
</dbReference>
<name>A0AAD6IJ60_PENCN</name>